<evidence type="ECO:0000313" key="4">
    <source>
        <dbReference type="Proteomes" id="UP000770717"/>
    </source>
</evidence>
<feature type="non-terminal residue" evidence="3">
    <location>
        <position position="171"/>
    </location>
</feature>
<dbReference type="AlphaFoldDB" id="A0A8J6EMD3"/>
<dbReference type="GO" id="GO:0038023">
    <property type="term" value="F:signaling receptor activity"/>
    <property type="evidence" value="ECO:0007669"/>
    <property type="project" value="InterPro"/>
</dbReference>
<feature type="domain" description="Ig-like" evidence="2">
    <location>
        <begin position="42"/>
        <end position="132"/>
    </location>
</feature>
<evidence type="ECO:0000259" key="2">
    <source>
        <dbReference type="PROSITE" id="PS50835"/>
    </source>
</evidence>
<dbReference type="EMBL" id="WNTK01000143">
    <property type="protein sequence ID" value="KAG9471434.1"/>
    <property type="molecule type" value="Genomic_DNA"/>
</dbReference>
<name>A0A8J6EMD3_ELECQ</name>
<dbReference type="InterPro" id="IPR039257">
    <property type="entry name" value="BTLA"/>
</dbReference>
<dbReference type="SUPFAM" id="SSF48726">
    <property type="entry name" value="Immunoglobulin"/>
    <property type="match status" value="1"/>
</dbReference>
<dbReference type="OrthoDB" id="9908215at2759"/>
<keyword evidence="4" id="KW-1185">Reference proteome</keyword>
<feature type="chain" id="PRO_5035296318" description="Ig-like domain-containing protein" evidence="1">
    <location>
        <begin position="32"/>
        <end position="171"/>
    </location>
</feature>
<accession>A0A8J6EMD3</accession>
<dbReference type="SMART" id="SM00409">
    <property type="entry name" value="IG"/>
    <property type="match status" value="1"/>
</dbReference>
<organism evidence="3 4">
    <name type="scientific">Eleutherodactylus coqui</name>
    <name type="common">Puerto Rican coqui</name>
    <dbReference type="NCBI Taxonomy" id="57060"/>
    <lineage>
        <taxon>Eukaryota</taxon>
        <taxon>Metazoa</taxon>
        <taxon>Chordata</taxon>
        <taxon>Craniata</taxon>
        <taxon>Vertebrata</taxon>
        <taxon>Euteleostomi</taxon>
        <taxon>Amphibia</taxon>
        <taxon>Batrachia</taxon>
        <taxon>Anura</taxon>
        <taxon>Neobatrachia</taxon>
        <taxon>Hyloidea</taxon>
        <taxon>Eleutherodactylidae</taxon>
        <taxon>Eleutherodactylinae</taxon>
        <taxon>Eleutherodactylus</taxon>
        <taxon>Eleutherodactylus</taxon>
    </lineage>
</organism>
<dbReference type="InterPro" id="IPR013783">
    <property type="entry name" value="Ig-like_fold"/>
</dbReference>
<gene>
    <name evidence="3" type="ORF">GDO78_014733</name>
</gene>
<dbReference type="PANTHER" id="PTHR37996">
    <property type="entry name" value="B- AND T-LYMPHOCYTE ATTENUATOR"/>
    <property type="match status" value="1"/>
</dbReference>
<dbReference type="GO" id="GO:0002768">
    <property type="term" value="P:immune response-regulating cell surface receptor signaling pathway"/>
    <property type="evidence" value="ECO:0007669"/>
    <property type="project" value="InterPro"/>
</dbReference>
<dbReference type="PANTHER" id="PTHR37996:SF1">
    <property type="entry name" value="B- AND T-LYMPHOCYTE ATTENUATOR"/>
    <property type="match status" value="1"/>
</dbReference>
<dbReference type="GO" id="GO:0005886">
    <property type="term" value="C:plasma membrane"/>
    <property type="evidence" value="ECO:0007669"/>
    <property type="project" value="InterPro"/>
</dbReference>
<dbReference type="InterPro" id="IPR036179">
    <property type="entry name" value="Ig-like_dom_sf"/>
</dbReference>
<evidence type="ECO:0000313" key="3">
    <source>
        <dbReference type="EMBL" id="KAG9471434.1"/>
    </source>
</evidence>
<dbReference type="PROSITE" id="PS50835">
    <property type="entry name" value="IG_LIKE"/>
    <property type="match status" value="1"/>
</dbReference>
<proteinExistence type="predicted"/>
<keyword evidence="1" id="KW-0732">Signal</keyword>
<dbReference type="InterPro" id="IPR003599">
    <property type="entry name" value="Ig_sub"/>
</dbReference>
<evidence type="ECO:0000256" key="1">
    <source>
        <dbReference type="SAM" id="SignalP"/>
    </source>
</evidence>
<comment type="caution">
    <text evidence="3">The sequence shown here is derived from an EMBL/GenBank/DDBJ whole genome shotgun (WGS) entry which is preliminary data.</text>
</comment>
<dbReference type="Gene3D" id="2.60.40.10">
    <property type="entry name" value="Immunoglobulins"/>
    <property type="match status" value="1"/>
</dbReference>
<dbReference type="InterPro" id="IPR007110">
    <property type="entry name" value="Ig-like_dom"/>
</dbReference>
<dbReference type="Pfam" id="PF13927">
    <property type="entry name" value="Ig_3"/>
    <property type="match status" value="1"/>
</dbReference>
<protein>
    <recommendedName>
        <fullName evidence="2">Ig-like domain-containing protein</fullName>
    </recommendedName>
</protein>
<feature type="signal peptide" evidence="1">
    <location>
        <begin position="1"/>
        <end position="31"/>
    </location>
</feature>
<sequence>LHRTIVDSHLPVMWLESFGLLALLALPFTTSHINRSGSSCVPSLNVPPNTQTSTTEGQAVILRCPVQSCSNELPNVTWCRVQEEAVCEALTSVRGVFSEWEDNVHVLQLVPAHRNNSGYYRCSAEYGEQRITGNLIKVNVIGAHVNDEMGIKEPPLCSRGGDPEMSNVLSI</sequence>
<dbReference type="Proteomes" id="UP000770717">
    <property type="component" value="Unassembled WGS sequence"/>
</dbReference>
<reference evidence="3" key="1">
    <citation type="thesis" date="2020" institute="ProQuest LLC" country="789 East Eisenhower Parkway, Ann Arbor, MI, USA">
        <title>Comparative Genomics and Chromosome Evolution.</title>
        <authorList>
            <person name="Mudd A.B."/>
        </authorList>
    </citation>
    <scope>NUCLEOTIDE SEQUENCE</scope>
    <source>
        <strain evidence="3">HN-11 Male</strain>
        <tissue evidence="3">Kidney and liver</tissue>
    </source>
</reference>